<dbReference type="AlphaFoldDB" id="F1YW18"/>
<feature type="active site" description="Proton donor/acceptor" evidence="1">
    <location>
        <position position="189"/>
    </location>
</feature>
<dbReference type="GO" id="GO:0071555">
    <property type="term" value="P:cell wall organization"/>
    <property type="evidence" value="ECO:0007669"/>
    <property type="project" value="UniProtKB-UniRule"/>
</dbReference>
<evidence type="ECO:0000313" key="3">
    <source>
        <dbReference type="EMBL" id="EGE47011.1"/>
    </source>
</evidence>
<dbReference type="PANTHER" id="PTHR38589:SF1">
    <property type="entry name" value="BLR0621 PROTEIN"/>
    <property type="match status" value="1"/>
</dbReference>
<dbReference type="GO" id="GO:0009252">
    <property type="term" value="P:peptidoglycan biosynthetic process"/>
    <property type="evidence" value="ECO:0007669"/>
    <property type="project" value="UniProtKB-KW"/>
</dbReference>
<dbReference type="PROSITE" id="PS52029">
    <property type="entry name" value="LD_TPASE"/>
    <property type="match status" value="1"/>
</dbReference>
<evidence type="ECO:0000313" key="4">
    <source>
        <dbReference type="Proteomes" id="UP000018454"/>
    </source>
</evidence>
<keyword evidence="1" id="KW-0133">Cell shape</keyword>
<proteinExistence type="predicted"/>
<comment type="pathway">
    <text evidence="1">Cell wall biogenesis; peptidoglycan biosynthesis.</text>
</comment>
<name>F1YW18_9PROT</name>
<accession>F1YW18</accession>
<evidence type="ECO:0000256" key="1">
    <source>
        <dbReference type="PROSITE-ProRule" id="PRU01373"/>
    </source>
</evidence>
<comment type="caution">
    <text evidence="3">The sequence shown here is derived from an EMBL/GenBank/DDBJ whole genome shotgun (WGS) entry which is preliminary data.</text>
</comment>
<dbReference type="GO" id="GO:0016740">
    <property type="term" value="F:transferase activity"/>
    <property type="evidence" value="ECO:0007669"/>
    <property type="project" value="InterPro"/>
</dbReference>
<evidence type="ECO:0000259" key="2">
    <source>
        <dbReference type="PROSITE" id="PS52029"/>
    </source>
</evidence>
<keyword evidence="1" id="KW-0573">Peptidoglycan synthesis</keyword>
<keyword evidence="1" id="KW-0961">Cell wall biogenesis/degradation</keyword>
<reference evidence="3 4" key="1">
    <citation type="journal article" date="2011" name="Science">
        <title>Drosophila microbiome modulates host developmental and metabolic homeostasis via insulin signaling.</title>
        <authorList>
            <person name="Shin S.C."/>
            <person name="Kim S.H."/>
            <person name="You H."/>
            <person name="Kim B."/>
            <person name="Kim A.C."/>
            <person name="Lee K.A."/>
            <person name="Yoon J.H."/>
            <person name="Ryu J.H."/>
            <person name="Lee W.J."/>
        </authorList>
    </citation>
    <scope>NUCLEOTIDE SEQUENCE [LARGE SCALE GENOMIC DNA]</scope>
    <source>
        <strain evidence="3 4">DM001</strain>
    </source>
</reference>
<feature type="active site" description="Nucleophile" evidence="1">
    <location>
        <position position="201"/>
    </location>
</feature>
<dbReference type="GO" id="GO:0008360">
    <property type="term" value="P:regulation of cell shape"/>
    <property type="evidence" value="ECO:0007669"/>
    <property type="project" value="UniProtKB-UniRule"/>
</dbReference>
<feature type="domain" description="L,D-TPase catalytic" evidence="2">
    <location>
        <begin position="62"/>
        <end position="223"/>
    </location>
</feature>
<sequence>MGAHPSWNIVSLCQPSGSAALACFLHDHKTNRIETTFWHDTSTSRESHKAGVRLFMMIHVWPTVNSNMDAQLHCRHKSMSAIIGKNGVTHHKHEGDLATPLGTFPLRQVFYRADRIIKPQAALPVIPLSPQDGWCDDPSSSSYNQHIQLPSSFRHEILWREDAVYDLIVVIGYNDCPAEPGKGSAIFMHLQRPNKTPTEGCVALTEADLRFVLAAGATEITIHQPR</sequence>
<dbReference type="Pfam" id="PF03734">
    <property type="entry name" value="YkuD"/>
    <property type="match status" value="1"/>
</dbReference>
<organism evidence="3 4">
    <name type="scientific">Acetobacter pomorum DM001</name>
    <dbReference type="NCBI Taxonomy" id="945681"/>
    <lineage>
        <taxon>Bacteria</taxon>
        <taxon>Pseudomonadati</taxon>
        <taxon>Pseudomonadota</taxon>
        <taxon>Alphaproteobacteria</taxon>
        <taxon>Acetobacterales</taxon>
        <taxon>Acetobacteraceae</taxon>
        <taxon>Acetobacter</taxon>
    </lineage>
</organism>
<protein>
    <recommendedName>
        <fullName evidence="2">L,D-TPase catalytic domain-containing protein</fullName>
    </recommendedName>
</protein>
<dbReference type="EMBL" id="AEUP01000031">
    <property type="protein sequence ID" value="EGE47011.1"/>
    <property type="molecule type" value="Genomic_DNA"/>
</dbReference>
<gene>
    <name evidence="3" type="ORF">APO_2426</name>
</gene>
<dbReference type="InterPro" id="IPR005490">
    <property type="entry name" value="LD_TPept_cat_dom"/>
</dbReference>
<dbReference type="PANTHER" id="PTHR38589">
    <property type="entry name" value="BLR0621 PROTEIN"/>
    <property type="match status" value="1"/>
</dbReference>
<dbReference type="Proteomes" id="UP000018454">
    <property type="component" value="Unassembled WGS sequence"/>
</dbReference>